<reference evidence="1" key="1">
    <citation type="submission" date="2020-08" db="EMBL/GenBank/DDBJ databases">
        <title>Multicomponent nature underlies the extraordinary mechanical properties of spider dragline silk.</title>
        <authorList>
            <person name="Kono N."/>
            <person name="Nakamura H."/>
            <person name="Mori M."/>
            <person name="Yoshida Y."/>
            <person name="Ohtoshi R."/>
            <person name="Malay A.D."/>
            <person name="Moran D.A.P."/>
            <person name="Tomita M."/>
            <person name="Numata K."/>
            <person name="Arakawa K."/>
        </authorList>
    </citation>
    <scope>NUCLEOTIDE SEQUENCE</scope>
</reference>
<comment type="caution">
    <text evidence="1">The sequence shown here is derived from an EMBL/GenBank/DDBJ whole genome shotgun (WGS) entry which is preliminary data.</text>
</comment>
<dbReference type="Proteomes" id="UP000887159">
    <property type="component" value="Unassembled WGS sequence"/>
</dbReference>
<dbReference type="EMBL" id="BMAU01021357">
    <property type="protein sequence ID" value="GFY21364.1"/>
    <property type="molecule type" value="Genomic_DNA"/>
</dbReference>
<evidence type="ECO:0000313" key="1">
    <source>
        <dbReference type="EMBL" id="GFY21364.1"/>
    </source>
</evidence>
<protein>
    <submittedName>
        <fullName evidence="1">Uncharacterized protein</fullName>
    </submittedName>
</protein>
<sequence length="137" mass="15575">MIEYWVANFESLRSIGLVDSAIILTFQKFVDQMSSMCLALSPIKIKSGPTATGNRPSRPHPYASQQPQCLFQRHSDSSLKTFRDVKIPASKLRLLACRRWSNSNDLLPNMQTLRSAMPEKRLLPDTGLRVLRTKMPE</sequence>
<organism evidence="1 2">
    <name type="scientific">Trichonephila clavipes</name>
    <name type="common">Golden silk orbweaver</name>
    <name type="synonym">Nephila clavipes</name>
    <dbReference type="NCBI Taxonomy" id="2585209"/>
    <lineage>
        <taxon>Eukaryota</taxon>
        <taxon>Metazoa</taxon>
        <taxon>Ecdysozoa</taxon>
        <taxon>Arthropoda</taxon>
        <taxon>Chelicerata</taxon>
        <taxon>Arachnida</taxon>
        <taxon>Araneae</taxon>
        <taxon>Araneomorphae</taxon>
        <taxon>Entelegynae</taxon>
        <taxon>Araneoidea</taxon>
        <taxon>Nephilidae</taxon>
        <taxon>Trichonephila</taxon>
    </lineage>
</organism>
<proteinExistence type="predicted"/>
<accession>A0A8X6VPB7</accession>
<name>A0A8X6VPB7_TRICX</name>
<evidence type="ECO:0000313" key="2">
    <source>
        <dbReference type="Proteomes" id="UP000887159"/>
    </source>
</evidence>
<dbReference type="AlphaFoldDB" id="A0A8X6VPB7"/>
<gene>
    <name evidence="1" type="ORF">TNCV_3994081</name>
</gene>
<keyword evidence="2" id="KW-1185">Reference proteome</keyword>